<evidence type="ECO:0000313" key="1">
    <source>
        <dbReference type="EMBL" id="QFU74591.1"/>
    </source>
</evidence>
<dbReference type="RefSeq" id="WP_152660703.1">
    <property type="nucleotide sequence ID" value="NZ_CP036422.1"/>
</dbReference>
<dbReference type="Proteomes" id="UP000326287">
    <property type="component" value="Chromosome"/>
</dbReference>
<dbReference type="AlphaFoldDB" id="A0A5P9NFP6"/>
<dbReference type="KEGG" id="halc:EY643_02385"/>
<dbReference type="Gene3D" id="1.10.10.1150">
    <property type="entry name" value="Coenzyme PQQ synthesis protein D (PqqD)"/>
    <property type="match status" value="1"/>
</dbReference>
<organism evidence="1 2">
    <name type="scientific">Halioglobus maricola</name>
    <dbReference type="NCBI Taxonomy" id="2601894"/>
    <lineage>
        <taxon>Bacteria</taxon>
        <taxon>Pseudomonadati</taxon>
        <taxon>Pseudomonadota</taxon>
        <taxon>Gammaproteobacteria</taxon>
        <taxon>Cellvibrionales</taxon>
        <taxon>Halieaceae</taxon>
        <taxon>Halioglobus</taxon>
    </lineage>
</organism>
<gene>
    <name evidence="1" type="ORF">EY643_02385</name>
</gene>
<dbReference type="EMBL" id="CP036422">
    <property type="protein sequence ID" value="QFU74591.1"/>
    <property type="molecule type" value="Genomic_DNA"/>
</dbReference>
<accession>A0A5P9NFP6</accession>
<protein>
    <submittedName>
        <fullName evidence="1">PqqD family protein</fullName>
    </submittedName>
</protein>
<evidence type="ECO:0000313" key="2">
    <source>
        <dbReference type="Proteomes" id="UP000326287"/>
    </source>
</evidence>
<name>A0A5P9NFP6_9GAMM</name>
<keyword evidence="2" id="KW-1185">Reference proteome</keyword>
<sequence length="88" mass="9610">MTDLYGLSPAVRFREVAGEGVMVQLDSGQVAVVNELGLRILQLLDEPQSVTQLGKALSAEYEVSLEQAEQDARTYLDTLLAQELVVNC</sequence>
<dbReference type="Pfam" id="PF05402">
    <property type="entry name" value="PqqD"/>
    <property type="match status" value="1"/>
</dbReference>
<dbReference type="InterPro" id="IPR008792">
    <property type="entry name" value="PQQD"/>
</dbReference>
<proteinExistence type="predicted"/>
<reference evidence="1 2" key="1">
    <citation type="submission" date="2019-02" db="EMBL/GenBank/DDBJ databases">
        <authorList>
            <person name="Li S.-H."/>
        </authorList>
    </citation>
    <scope>NUCLEOTIDE SEQUENCE [LARGE SCALE GENOMIC DNA]</scope>
    <source>
        <strain evidence="1 2">IMCC14385</strain>
    </source>
</reference>
<dbReference type="InterPro" id="IPR041881">
    <property type="entry name" value="PqqD_sf"/>
</dbReference>